<protein>
    <recommendedName>
        <fullName evidence="6">T-complex-associated-testis-expressed 1</fullName>
    </recommendedName>
</protein>
<evidence type="ECO:0000313" key="5">
    <source>
        <dbReference type="Proteomes" id="UP001460270"/>
    </source>
</evidence>
<dbReference type="InterPro" id="IPR001611">
    <property type="entry name" value="Leu-rich_rpt"/>
</dbReference>
<evidence type="ECO:0000256" key="3">
    <source>
        <dbReference type="ARBA" id="ARBA00023212"/>
    </source>
</evidence>
<comment type="subcellular location">
    <subcellularLocation>
        <location evidence="1">Cytoplasm</location>
        <location evidence="1">Cytoskeleton</location>
    </subcellularLocation>
</comment>
<accession>A0AAW0NUX7</accession>
<dbReference type="PANTHER" id="PTHR24107">
    <property type="entry name" value="YNEIN REGULATORY COMPLEX SUBUNIT 5"/>
    <property type="match status" value="1"/>
</dbReference>
<dbReference type="InterPro" id="IPR032675">
    <property type="entry name" value="LRR_dom_sf"/>
</dbReference>
<dbReference type="Pfam" id="PF13516">
    <property type="entry name" value="LRR_6"/>
    <property type="match status" value="4"/>
</dbReference>
<keyword evidence="5" id="KW-1185">Reference proteome</keyword>
<evidence type="ECO:0000313" key="4">
    <source>
        <dbReference type="EMBL" id="KAK7907627.1"/>
    </source>
</evidence>
<organism evidence="4 5">
    <name type="scientific">Mugilogobius chulae</name>
    <name type="common">yellowstripe goby</name>
    <dbReference type="NCBI Taxonomy" id="88201"/>
    <lineage>
        <taxon>Eukaryota</taxon>
        <taxon>Metazoa</taxon>
        <taxon>Chordata</taxon>
        <taxon>Craniata</taxon>
        <taxon>Vertebrata</taxon>
        <taxon>Euteleostomi</taxon>
        <taxon>Actinopterygii</taxon>
        <taxon>Neopterygii</taxon>
        <taxon>Teleostei</taxon>
        <taxon>Neoteleostei</taxon>
        <taxon>Acanthomorphata</taxon>
        <taxon>Gobiaria</taxon>
        <taxon>Gobiiformes</taxon>
        <taxon>Gobioidei</taxon>
        <taxon>Gobiidae</taxon>
        <taxon>Gobionellinae</taxon>
        <taxon>Mugilogobius</taxon>
    </lineage>
</organism>
<name>A0AAW0NUX7_9GOBI</name>
<evidence type="ECO:0008006" key="6">
    <source>
        <dbReference type="Google" id="ProtNLM"/>
    </source>
</evidence>
<dbReference type="PANTHER" id="PTHR24107:SF27">
    <property type="entry name" value="DYNEIN REGULATORY COMPLEX SUBUNIT 5"/>
    <property type="match status" value="1"/>
</dbReference>
<dbReference type="InterPro" id="IPR052410">
    <property type="entry name" value="DRC5"/>
</dbReference>
<reference evidence="5" key="1">
    <citation type="submission" date="2024-04" db="EMBL/GenBank/DDBJ databases">
        <title>Salinicola lusitanus LLJ914,a marine bacterium isolated from the Okinawa Trough.</title>
        <authorList>
            <person name="Li J."/>
        </authorList>
    </citation>
    <scope>NUCLEOTIDE SEQUENCE [LARGE SCALE GENOMIC DNA]</scope>
</reference>
<comment type="caution">
    <text evidence="4">The sequence shown here is derived from an EMBL/GenBank/DDBJ whole genome shotgun (WGS) entry which is preliminary data.</text>
</comment>
<sequence length="420" mass="48266">MDDKLRRRIIAEDPNWSLEQVPFLSKLCLLAIIKNIEVNPIYKELSPSEQNFIQENLNLHAPLKVTSKLIPDGVYWQRRCKELWDNCDVSDHGHSWKRLFFERYLEDLIELFLPGESEQKSILEMLPFCKDSVKRLNIEELLLPIQKLQEEEEQNSIHEEEPKPPLDHFNFNMLLEKLINLEELHLMYRVKQCGMNYQKEMFEMTQRDCETLAQAVKSCKTLKVLHLSLSNINDTQCRLLVKHLLDHPSLTELDFSFNQIGDRGARAIGKLLNRSKLKTLRLYCNKIQDHGAKAIAHALSTNSTLEELNLGVNRVGDEGGQAIVEALKYNCSLKTLNLASNDVAKQTAFSLSSVLLQNRTLSSISLFHGKLGVRGGKALREAMSKNSTVIKFDLDLSGMEEEDIQFIKEVTWANEERASF</sequence>
<keyword evidence="3" id="KW-0206">Cytoskeleton</keyword>
<evidence type="ECO:0000256" key="2">
    <source>
        <dbReference type="ARBA" id="ARBA00022490"/>
    </source>
</evidence>
<gene>
    <name evidence="4" type="ORF">WMY93_016239</name>
</gene>
<keyword evidence="2" id="KW-0963">Cytoplasm</keyword>
<evidence type="ECO:0000256" key="1">
    <source>
        <dbReference type="ARBA" id="ARBA00004245"/>
    </source>
</evidence>
<proteinExistence type="predicted"/>
<dbReference type="AlphaFoldDB" id="A0AAW0NUX7"/>
<dbReference type="EMBL" id="JBBPFD010000011">
    <property type="protein sequence ID" value="KAK7907627.1"/>
    <property type="molecule type" value="Genomic_DNA"/>
</dbReference>
<dbReference type="Proteomes" id="UP001460270">
    <property type="component" value="Unassembled WGS sequence"/>
</dbReference>
<dbReference type="SMART" id="SM00368">
    <property type="entry name" value="LRR_RI"/>
    <property type="match status" value="5"/>
</dbReference>
<dbReference type="SUPFAM" id="SSF52047">
    <property type="entry name" value="RNI-like"/>
    <property type="match status" value="1"/>
</dbReference>
<dbReference type="Gene3D" id="3.80.10.10">
    <property type="entry name" value="Ribonuclease Inhibitor"/>
    <property type="match status" value="2"/>
</dbReference>
<dbReference type="GO" id="GO:0005856">
    <property type="term" value="C:cytoskeleton"/>
    <property type="evidence" value="ECO:0007669"/>
    <property type="project" value="UniProtKB-SubCell"/>
</dbReference>